<dbReference type="RefSeq" id="WP_275111744.1">
    <property type="nucleotide sequence ID" value="NZ_JAKJSC010000010.1"/>
</dbReference>
<sequence length="395" mass="44826">MKYLPIAIFSILLLLLSVYSCDKENQLLIEANSISKQVEAKYSPDQREAIFKTSFFFENNKLIIRGETSELMAKQALYSALEKLDVGILDSLNLLPGKSLKDKNWGVINLSVVNLRAYPKHSAELVSQSIMGTPVKLLKEDNGWYQIQTPDRYIAWVDGAAIARKTLNEMNQWRNSKRIIFIPDFEVVKDPGQNEVVTDLVAGSILRVENENQANYDLSLPDGRRIQVDKSNCELFSDWENRELEDATLLTKTAKQFIGRPYLWGGTSVKGVDCSGFVKSVYFINGIILARDASLQFLHGDTISPEHGFLKLAEGDLVFFGRAKTDEKPMKVTHVGMYMNQGEYIHSSGRVRINSFEPEAENFNNYRSVSWLGGRRVLNRMGEPGIIRVSEHPWY</sequence>
<gene>
    <name evidence="6" type="ORF">L3049_20685</name>
</gene>
<dbReference type="InterPro" id="IPR000064">
    <property type="entry name" value="NLP_P60_dom"/>
</dbReference>
<dbReference type="InterPro" id="IPR038765">
    <property type="entry name" value="Papain-like_cys_pep_sf"/>
</dbReference>
<keyword evidence="3" id="KW-0378">Hydrolase</keyword>
<evidence type="ECO:0000313" key="7">
    <source>
        <dbReference type="Proteomes" id="UP001528920"/>
    </source>
</evidence>
<name>A0ABT5VYC4_9BACT</name>
<evidence type="ECO:0000256" key="2">
    <source>
        <dbReference type="ARBA" id="ARBA00022670"/>
    </source>
</evidence>
<keyword evidence="7" id="KW-1185">Reference proteome</keyword>
<accession>A0ABT5VYC4</accession>
<dbReference type="Pfam" id="PF00877">
    <property type="entry name" value="NLPC_P60"/>
    <property type="match status" value="1"/>
</dbReference>
<dbReference type="PANTHER" id="PTHR47053:SF1">
    <property type="entry name" value="MUREIN DD-ENDOPEPTIDASE MEPH-RELATED"/>
    <property type="match status" value="1"/>
</dbReference>
<keyword evidence="2" id="KW-0645">Protease</keyword>
<comment type="similarity">
    <text evidence="1">Belongs to the peptidase C40 family.</text>
</comment>
<organism evidence="6 7">
    <name type="scientific">Paralabilibaculum antarcticum</name>
    <dbReference type="NCBI Taxonomy" id="2912572"/>
    <lineage>
        <taxon>Bacteria</taxon>
        <taxon>Pseudomonadati</taxon>
        <taxon>Bacteroidota</taxon>
        <taxon>Bacteroidia</taxon>
        <taxon>Marinilabiliales</taxon>
        <taxon>Marinifilaceae</taxon>
        <taxon>Paralabilibaculum</taxon>
    </lineage>
</organism>
<dbReference type="EMBL" id="JAKJSC010000010">
    <property type="protein sequence ID" value="MDE5420414.1"/>
    <property type="molecule type" value="Genomic_DNA"/>
</dbReference>
<evidence type="ECO:0000259" key="5">
    <source>
        <dbReference type="PROSITE" id="PS51935"/>
    </source>
</evidence>
<dbReference type="InterPro" id="IPR051202">
    <property type="entry name" value="Peptidase_C40"/>
</dbReference>
<dbReference type="PANTHER" id="PTHR47053">
    <property type="entry name" value="MUREIN DD-ENDOPEPTIDASE MEPH-RELATED"/>
    <property type="match status" value="1"/>
</dbReference>
<dbReference type="PROSITE" id="PS51257">
    <property type="entry name" value="PROKAR_LIPOPROTEIN"/>
    <property type="match status" value="1"/>
</dbReference>
<evidence type="ECO:0000313" key="6">
    <source>
        <dbReference type="EMBL" id="MDE5420414.1"/>
    </source>
</evidence>
<dbReference type="Proteomes" id="UP001528920">
    <property type="component" value="Unassembled WGS sequence"/>
</dbReference>
<evidence type="ECO:0000256" key="1">
    <source>
        <dbReference type="ARBA" id="ARBA00007074"/>
    </source>
</evidence>
<reference evidence="6 7" key="1">
    <citation type="submission" date="2022-01" db="EMBL/GenBank/DDBJ databases">
        <title>Labilibaculum sp. nov, a marine bacterium isolated from Antarctica.</title>
        <authorList>
            <person name="Dai W."/>
        </authorList>
    </citation>
    <scope>NUCLEOTIDE SEQUENCE [LARGE SCALE GENOMIC DNA]</scope>
    <source>
        <strain evidence="6 7">DW002</strain>
    </source>
</reference>
<dbReference type="SUPFAM" id="SSF54001">
    <property type="entry name" value="Cysteine proteinases"/>
    <property type="match status" value="1"/>
</dbReference>
<protein>
    <submittedName>
        <fullName evidence="6">C40 family peptidase</fullName>
    </submittedName>
</protein>
<dbReference type="PROSITE" id="PS51935">
    <property type="entry name" value="NLPC_P60"/>
    <property type="match status" value="1"/>
</dbReference>
<dbReference type="Gene3D" id="2.30.30.40">
    <property type="entry name" value="SH3 Domains"/>
    <property type="match status" value="2"/>
</dbReference>
<proteinExistence type="inferred from homology"/>
<feature type="domain" description="NlpC/P60" evidence="5">
    <location>
        <begin position="244"/>
        <end position="378"/>
    </location>
</feature>
<dbReference type="InterPro" id="IPR003646">
    <property type="entry name" value="SH3-like_bac-type"/>
</dbReference>
<dbReference type="Gene3D" id="3.90.1720.10">
    <property type="entry name" value="endopeptidase domain like (from Nostoc punctiforme)"/>
    <property type="match status" value="1"/>
</dbReference>
<comment type="caution">
    <text evidence="6">The sequence shown here is derived from an EMBL/GenBank/DDBJ whole genome shotgun (WGS) entry which is preliminary data.</text>
</comment>
<keyword evidence="4" id="KW-0788">Thiol protease</keyword>
<evidence type="ECO:0000256" key="4">
    <source>
        <dbReference type="ARBA" id="ARBA00022807"/>
    </source>
</evidence>
<evidence type="ECO:0000256" key="3">
    <source>
        <dbReference type="ARBA" id="ARBA00022801"/>
    </source>
</evidence>
<dbReference type="Pfam" id="PF08239">
    <property type="entry name" value="SH3_3"/>
    <property type="match status" value="1"/>
</dbReference>